<name>A0A8H7DK76_9AGAR</name>
<evidence type="ECO:0000313" key="3">
    <source>
        <dbReference type="Proteomes" id="UP000623467"/>
    </source>
</evidence>
<proteinExistence type="predicted"/>
<feature type="coiled-coil region" evidence="1">
    <location>
        <begin position="12"/>
        <end position="39"/>
    </location>
</feature>
<evidence type="ECO:0000256" key="1">
    <source>
        <dbReference type="SAM" id="Coils"/>
    </source>
</evidence>
<organism evidence="2 3">
    <name type="scientific">Mycena sanguinolenta</name>
    <dbReference type="NCBI Taxonomy" id="230812"/>
    <lineage>
        <taxon>Eukaryota</taxon>
        <taxon>Fungi</taxon>
        <taxon>Dikarya</taxon>
        <taxon>Basidiomycota</taxon>
        <taxon>Agaricomycotina</taxon>
        <taxon>Agaricomycetes</taxon>
        <taxon>Agaricomycetidae</taxon>
        <taxon>Agaricales</taxon>
        <taxon>Marasmiineae</taxon>
        <taxon>Mycenaceae</taxon>
        <taxon>Mycena</taxon>
    </lineage>
</organism>
<accession>A0A8H7DK76</accession>
<keyword evidence="1" id="KW-0175">Coiled coil</keyword>
<gene>
    <name evidence="2" type="ORF">MSAN_00313800</name>
</gene>
<dbReference type="EMBL" id="JACAZH010000002">
    <property type="protein sequence ID" value="KAF7374306.1"/>
    <property type="molecule type" value="Genomic_DNA"/>
</dbReference>
<protein>
    <submittedName>
        <fullName evidence="2">F-box domain-containing protein</fullName>
    </submittedName>
</protein>
<comment type="caution">
    <text evidence="2">The sequence shown here is derived from an EMBL/GenBank/DDBJ whole genome shotgun (WGS) entry which is preliminary data.</text>
</comment>
<reference evidence="2" key="1">
    <citation type="submission" date="2020-05" db="EMBL/GenBank/DDBJ databases">
        <title>Mycena genomes resolve the evolution of fungal bioluminescence.</title>
        <authorList>
            <person name="Tsai I.J."/>
        </authorList>
    </citation>
    <scope>NUCLEOTIDE SEQUENCE</scope>
    <source>
        <strain evidence="2">160909Yilan</strain>
    </source>
</reference>
<evidence type="ECO:0000313" key="2">
    <source>
        <dbReference type="EMBL" id="KAF7374306.1"/>
    </source>
</evidence>
<keyword evidence="3" id="KW-1185">Reference proteome</keyword>
<dbReference type="AlphaFoldDB" id="A0A8H7DK76"/>
<dbReference type="OrthoDB" id="3139566at2759"/>
<sequence>MLGFMEADRAQLSKIDAQILELQDSLSALRAEKQLVEERLNSYKYPVLTLPNEMVSDILVHCLPPYPSCPPLIGVSSPTSLTHICRKWRTIALATPELWRAIRVDDVSSFHRSASEVWAKRSRSLPLSVNIEIHRSHEINLPLLAHRAHWEHLTLSVVTPIILTIDDPMPLLRHLELTQYNMASSFELRDAPQLCSVVFQRVGAVTLPWQQLTHLTMNDELMDKCLLILRQTTNLIYCDVTVTVWGARPDVLNHQSITLPFLEALIFRMSPENLGTSFLDLFTVPTLRSLELREPCIWPDPIGYLTSFIARSHCRLQTLEITGRRRIHDDAYRFAFSSIPELIFDLSYFDPS</sequence>
<dbReference type="Proteomes" id="UP000623467">
    <property type="component" value="Unassembled WGS sequence"/>
</dbReference>